<comment type="caution">
    <text evidence="1">The sequence shown here is derived from an EMBL/GenBank/DDBJ whole genome shotgun (WGS) entry which is preliminary data.</text>
</comment>
<evidence type="ECO:0000313" key="1">
    <source>
        <dbReference type="EMBL" id="GFY42861.1"/>
    </source>
</evidence>
<dbReference type="AlphaFoldDB" id="A0A8X6WZ42"/>
<protein>
    <submittedName>
        <fullName evidence="1">Uncharacterized protein</fullName>
    </submittedName>
</protein>
<keyword evidence="2" id="KW-1185">Reference proteome</keyword>
<dbReference type="Proteomes" id="UP000886998">
    <property type="component" value="Unassembled WGS sequence"/>
</dbReference>
<dbReference type="EMBL" id="BMAV01003353">
    <property type="protein sequence ID" value="GFY42861.1"/>
    <property type="molecule type" value="Genomic_DNA"/>
</dbReference>
<reference evidence="1" key="1">
    <citation type="submission" date="2020-08" db="EMBL/GenBank/DDBJ databases">
        <title>Multicomponent nature underlies the extraordinary mechanical properties of spider dragline silk.</title>
        <authorList>
            <person name="Kono N."/>
            <person name="Nakamura H."/>
            <person name="Mori M."/>
            <person name="Yoshida Y."/>
            <person name="Ohtoshi R."/>
            <person name="Malay A.D."/>
            <person name="Moran D.A.P."/>
            <person name="Tomita M."/>
            <person name="Numata K."/>
            <person name="Arakawa K."/>
        </authorList>
    </citation>
    <scope>NUCLEOTIDE SEQUENCE</scope>
</reference>
<name>A0A8X6WZ42_9ARAC</name>
<organism evidence="1 2">
    <name type="scientific">Trichonephila inaurata madagascariensis</name>
    <dbReference type="NCBI Taxonomy" id="2747483"/>
    <lineage>
        <taxon>Eukaryota</taxon>
        <taxon>Metazoa</taxon>
        <taxon>Ecdysozoa</taxon>
        <taxon>Arthropoda</taxon>
        <taxon>Chelicerata</taxon>
        <taxon>Arachnida</taxon>
        <taxon>Araneae</taxon>
        <taxon>Araneomorphae</taxon>
        <taxon>Entelegynae</taxon>
        <taxon>Araneoidea</taxon>
        <taxon>Nephilidae</taxon>
        <taxon>Trichonephila</taxon>
        <taxon>Trichonephila inaurata</taxon>
    </lineage>
</organism>
<accession>A0A8X6WZ42</accession>
<evidence type="ECO:0000313" key="2">
    <source>
        <dbReference type="Proteomes" id="UP000886998"/>
    </source>
</evidence>
<sequence length="173" mass="19965">MCLISCMVAEYIQGHPLYFLDNVAHSLILELIKDLIRLYFANRANTKKNKLVVDLKENKHVENVIPVVYSLSVYKMCLGLGLEAQLSDEQIRPIWISKKQLQKKDKPIVYSESIFKFCEALNIEAQLALSTERELPPPKPKKAELKYIPSVHSFMVFKMCEGLDLKVKLNREI</sequence>
<proteinExistence type="predicted"/>
<dbReference type="OrthoDB" id="10334445at2759"/>
<gene>
    <name evidence="1" type="ORF">TNIN_453831</name>
</gene>